<dbReference type="EMBL" id="VIFY01000298">
    <property type="protein sequence ID" value="TQB67831.1"/>
    <property type="molecule type" value="Genomic_DNA"/>
</dbReference>
<dbReference type="STRING" id="5098.A0A507QJN8"/>
<feature type="region of interest" description="Disordered" evidence="1">
    <location>
        <begin position="317"/>
        <end position="346"/>
    </location>
</feature>
<protein>
    <submittedName>
        <fullName evidence="2">Uncharacterized protein</fullName>
    </submittedName>
</protein>
<feature type="compositionally biased region" description="Basic and acidic residues" evidence="1">
    <location>
        <begin position="77"/>
        <end position="96"/>
    </location>
</feature>
<feature type="region of interest" description="Disordered" evidence="1">
    <location>
        <begin position="223"/>
        <end position="260"/>
    </location>
</feature>
<feature type="compositionally biased region" description="Low complexity" evidence="1">
    <location>
        <begin position="232"/>
        <end position="255"/>
    </location>
</feature>
<sequence length="651" mass="72768">MPQPTEAAPKRRRKFIVQPIETYSRSSKDSRLGSYTTDIKEPSNERTMIHQECESTLPYLRRESLESSTATLGLLSERPDSVSDNSHIKASDETKRPGLGRKQLRRFRPELVETSKVTSRRARSEPRSPREDGSAPSDSRSPAGPRKFAPQLIETASRSFRRRQTTNFSYDGHLGGSPLGHSIQTPHRANSIDSMTSHAHAAPESRFSYSSLLRRQESRRHSFRVLDLPAIPSSSSEGSGGSKAPSPSTSASASSDECTKRQKTRNWYRVSCDEKFSGFLLSLAAQSAEKQLKEQALAAFPNEQVYQSVAHFAIDREDEDSSEEYLPGRGGGDKPPSSRRGSSANLPWELEYMRRHKEEAERKQQAVIGTTASLHPSKVSAREPMPSDSISRWRRENGLTQMKCAASPPMLGGDLVFPQSLSPGDTLHENDNTTFQSQRMQEGAHCRWLWSAETHADSNCSGLWMGTCRRLAKCEQPPSREDAFMATVDRNGDIERDSRVGVNPMDGVKYVTHPVSAHLYGEPHPMDGESELGSPDDIDSEFHDGFVTQIYNYLSLGYPCVARYYDYELSKTSGIPLEDLRRDDVRTGPKGYITVAGGATGCEDLDKGVPCMRWVALRLYIHDWARRRPKSPENGNIESWGVCERKGSWAF</sequence>
<evidence type="ECO:0000256" key="1">
    <source>
        <dbReference type="SAM" id="MobiDB-lite"/>
    </source>
</evidence>
<gene>
    <name evidence="2" type="ORF">MPDQ_004533</name>
</gene>
<feature type="compositionally biased region" description="Basic and acidic residues" evidence="1">
    <location>
        <begin position="38"/>
        <end position="49"/>
    </location>
</feature>
<name>A0A507QJN8_MONPU</name>
<evidence type="ECO:0000313" key="3">
    <source>
        <dbReference type="Proteomes" id="UP000319663"/>
    </source>
</evidence>
<feature type="region of interest" description="Disordered" evidence="1">
    <location>
        <begin position="1"/>
        <end position="49"/>
    </location>
</feature>
<evidence type="ECO:0000313" key="2">
    <source>
        <dbReference type="EMBL" id="TQB67831.1"/>
    </source>
</evidence>
<keyword evidence="3" id="KW-1185">Reference proteome</keyword>
<dbReference type="Proteomes" id="UP000319663">
    <property type="component" value="Unassembled WGS sequence"/>
</dbReference>
<dbReference type="AlphaFoldDB" id="A0A507QJN8"/>
<feature type="compositionally biased region" description="Basic and acidic residues" evidence="1">
    <location>
        <begin position="122"/>
        <end position="133"/>
    </location>
</feature>
<accession>A0A507QJN8</accession>
<proteinExistence type="predicted"/>
<reference evidence="2 3" key="1">
    <citation type="submission" date="2019-06" db="EMBL/GenBank/DDBJ databases">
        <title>Wine fermentation using esterase from Monascus purpureus.</title>
        <authorList>
            <person name="Geng C."/>
            <person name="Zhang Y."/>
        </authorList>
    </citation>
    <scope>NUCLEOTIDE SEQUENCE [LARGE SCALE GENOMIC DNA]</scope>
    <source>
        <strain evidence="2">HQ1</strain>
    </source>
</reference>
<comment type="caution">
    <text evidence="2">The sequence shown here is derived from an EMBL/GenBank/DDBJ whole genome shotgun (WGS) entry which is preliminary data.</text>
</comment>
<feature type="region of interest" description="Disordered" evidence="1">
    <location>
        <begin position="70"/>
        <end position="187"/>
    </location>
</feature>
<organism evidence="2 3">
    <name type="scientific">Monascus purpureus</name>
    <name type="common">Red mold</name>
    <name type="synonym">Monascus anka</name>
    <dbReference type="NCBI Taxonomy" id="5098"/>
    <lineage>
        <taxon>Eukaryota</taxon>
        <taxon>Fungi</taxon>
        <taxon>Dikarya</taxon>
        <taxon>Ascomycota</taxon>
        <taxon>Pezizomycotina</taxon>
        <taxon>Eurotiomycetes</taxon>
        <taxon>Eurotiomycetidae</taxon>
        <taxon>Eurotiales</taxon>
        <taxon>Aspergillaceae</taxon>
        <taxon>Monascus</taxon>
    </lineage>
</organism>